<comment type="similarity">
    <text evidence="1">Belongs to the metallo-dependent hydrolases superfamily. TatD-type hydrolase family.</text>
</comment>
<dbReference type="Gene3D" id="3.20.20.140">
    <property type="entry name" value="Metal-dependent hydrolases"/>
    <property type="match status" value="1"/>
</dbReference>
<dbReference type="PANTHER" id="PTHR46124:SF2">
    <property type="entry name" value="D-AMINOACYL-TRNA DEACYLASE"/>
    <property type="match status" value="1"/>
</dbReference>
<keyword evidence="3" id="KW-0378">Hydrolase</keyword>
<dbReference type="Pfam" id="PF01026">
    <property type="entry name" value="TatD_DNase"/>
    <property type="match status" value="1"/>
</dbReference>
<dbReference type="PATRIC" id="fig|1193502.14.peg.872"/>
<dbReference type="InterPro" id="IPR015991">
    <property type="entry name" value="TatD/YcfH-like"/>
</dbReference>
<dbReference type="Proteomes" id="UP000094609">
    <property type="component" value="Chromosome"/>
</dbReference>
<feature type="binding site" evidence="4">
    <location>
        <position position="206"/>
    </location>
    <ligand>
        <name>a divalent metal cation</name>
        <dbReference type="ChEBI" id="CHEBI:60240"/>
        <label>1</label>
    </ligand>
</feature>
<organism evidence="5 6">
    <name type="scientific">Sulfurospirillum halorespirans DSM 13726</name>
    <dbReference type="NCBI Taxonomy" id="1193502"/>
    <lineage>
        <taxon>Bacteria</taxon>
        <taxon>Pseudomonadati</taxon>
        <taxon>Campylobacterota</taxon>
        <taxon>Epsilonproteobacteria</taxon>
        <taxon>Campylobacterales</taxon>
        <taxon>Sulfurospirillaceae</taxon>
        <taxon>Sulfurospirillum</taxon>
    </lineage>
</organism>
<evidence type="ECO:0000256" key="2">
    <source>
        <dbReference type="ARBA" id="ARBA00022723"/>
    </source>
</evidence>
<dbReference type="KEGG" id="shal:SHALO_0864"/>
<dbReference type="RefSeq" id="WP_069477514.1">
    <property type="nucleotide sequence ID" value="NZ_CP017111.1"/>
</dbReference>
<dbReference type="NCBIfam" id="TIGR00010">
    <property type="entry name" value="YchF/TatD family DNA exonuclease"/>
    <property type="match status" value="1"/>
</dbReference>
<dbReference type="SUPFAM" id="SSF51556">
    <property type="entry name" value="Metallo-dependent hydrolases"/>
    <property type="match status" value="1"/>
</dbReference>
<dbReference type="InterPro" id="IPR018228">
    <property type="entry name" value="DNase_TatD-rel_CS"/>
</dbReference>
<dbReference type="PANTHER" id="PTHR46124">
    <property type="entry name" value="D-AMINOACYL-TRNA DEACYLASE"/>
    <property type="match status" value="1"/>
</dbReference>
<dbReference type="InterPro" id="IPR001130">
    <property type="entry name" value="TatD-like"/>
</dbReference>
<sequence>MIIDTHCHLDDIQFRNDVDSVIQNAYEKGVQGIIIPGADREDLSYAQELSHRYEHIFFAAGIHPYHHEQYDEKILRSFLKDEKCIAVGECGLDYFRLPEDAHEKEFEKEQQHHIFAKQIALARELKKPLIVHIRDANEDSKRLLQEGNAGEVGGVLHCYNASKHLLELAQHGFYFGIGGVLTFKNAKNLVEVLPLIPREKLLIETDAPYLTPMPHRGERNEPAYTLLVAEKMAELLNMSVTELHNLTSKNAFTLFKALEKIKLATI</sequence>
<dbReference type="CDD" id="cd01310">
    <property type="entry name" value="TatD_DNAse"/>
    <property type="match status" value="1"/>
</dbReference>
<dbReference type="GO" id="GO:0016788">
    <property type="term" value="F:hydrolase activity, acting on ester bonds"/>
    <property type="evidence" value="ECO:0007669"/>
    <property type="project" value="InterPro"/>
</dbReference>
<evidence type="ECO:0000313" key="6">
    <source>
        <dbReference type="Proteomes" id="UP000094609"/>
    </source>
</evidence>
<keyword evidence="2 4" id="KW-0479">Metal-binding</keyword>
<gene>
    <name evidence="5" type="ORF">SHALO_0864</name>
</gene>
<dbReference type="STRING" id="1193502.SHALO_0864"/>
<evidence type="ECO:0000256" key="4">
    <source>
        <dbReference type="PIRSR" id="PIRSR005902-1"/>
    </source>
</evidence>
<dbReference type="AlphaFoldDB" id="A0A1D7THZ9"/>
<feature type="binding site" evidence="4">
    <location>
        <position position="157"/>
    </location>
    <ligand>
        <name>a divalent metal cation</name>
        <dbReference type="ChEBI" id="CHEBI:60240"/>
        <label>2</label>
    </ligand>
</feature>
<dbReference type="InterPro" id="IPR032466">
    <property type="entry name" value="Metal_Hydrolase"/>
</dbReference>
<feature type="binding site" evidence="4">
    <location>
        <position position="132"/>
    </location>
    <ligand>
        <name>a divalent metal cation</name>
        <dbReference type="ChEBI" id="CHEBI:60240"/>
        <label>2</label>
    </ligand>
</feature>
<dbReference type="PROSITE" id="PS01090">
    <property type="entry name" value="TATD_2"/>
    <property type="match status" value="1"/>
</dbReference>
<dbReference type="FunFam" id="3.20.20.140:FF:000005">
    <property type="entry name" value="TatD family hydrolase"/>
    <property type="match status" value="1"/>
</dbReference>
<dbReference type="PROSITE" id="PS01137">
    <property type="entry name" value="TATD_1"/>
    <property type="match status" value="1"/>
</dbReference>
<protein>
    <submittedName>
        <fullName evidence="5">Putative deoxyribonuclease</fullName>
    </submittedName>
</protein>
<dbReference type="GO" id="GO:0046872">
    <property type="term" value="F:metal ion binding"/>
    <property type="evidence" value="ECO:0007669"/>
    <property type="project" value="UniProtKB-KW"/>
</dbReference>
<dbReference type="GO" id="GO:0005829">
    <property type="term" value="C:cytosol"/>
    <property type="evidence" value="ECO:0007669"/>
    <property type="project" value="TreeGrafter"/>
</dbReference>
<feature type="binding site" evidence="4">
    <location>
        <position position="89"/>
    </location>
    <ligand>
        <name>a divalent metal cation</name>
        <dbReference type="ChEBI" id="CHEBI:60240"/>
        <label>1</label>
    </ligand>
</feature>
<evidence type="ECO:0000256" key="1">
    <source>
        <dbReference type="ARBA" id="ARBA00009275"/>
    </source>
</evidence>
<name>A0A1D7THZ9_9BACT</name>
<reference evidence="6" key="1">
    <citation type="submission" date="2016-08" db="EMBL/GenBank/DDBJ databases">
        <title>Complete genome sequence of the organohalide-respiring Epsilonproteobacterium Sulfurospirillum halorespirans.</title>
        <authorList>
            <person name="Goris T."/>
            <person name="Zimmermann J."/>
            <person name="Schenz B."/>
            <person name="Lemos M."/>
            <person name="Hackermueller J."/>
            <person name="Diekert G."/>
        </authorList>
    </citation>
    <scope>NUCLEOTIDE SEQUENCE [LARGE SCALE GENOMIC DNA]</scope>
    <source>
        <strain>DSM 13726</strain>
        <strain evidence="6">PCE-M2</strain>
    </source>
</reference>
<evidence type="ECO:0000313" key="5">
    <source>
        <dbReference type="EMBL" id="AOO64645.1"/>
    </source>
</evidence>
<evidence type="ECO:0000256" key="3">
    <source>
        <dbReference type="ARBA" id="ARBA00022801"/>
    </source>
</evidence>
<keyword evidence="6" id="KW-1185">Reference proteome</keyword>
<dbReference type="EMBL" id="CP017111">
    <property type="protein sequence ID" value="AOO64645.1"/>
    <property type="molecule type" value="Genomic_DNA"/>
</dbReference>
<dbReference type="PIRSF" id="PIRSF005902">
    <property type="entry name" value="DNase_TatD"/>
    <property type="match status" value="1"/>
</dbReference>
<dbReference type="PROSITE" id="PS01091">
    <property type="entry name" value="TATD_3"/>
    <property type="match status" value="1"/>
</dbReference>
<dbReference type="GO" id="GO:0004536">
    <property type="term" value="F:DNA nuclease activity"/>
    <property type="evidence" value="ECO:0007669"/>
    <property type="project" value="InterPro"/>
</dbReference>
<proteinExistence type="inferred from homology"/>
<feature type="binding site" evidence="4">
    <location>
        <position position="6"/>
    </location>
    <ligand>
        <name>a divalent metal cation</name>
        <dbReference type="ChEBI" id="CHEBI:60240"/>
        <label>1</label>
    </ligand>
</feature>
<feature type="binding site" evidence="4">
    <location>
        <position position="8"/>
    </location>
    <ligand>
        <name>a divalent metal cation</name>
        <dbReference type="ChEBI" id="CHEBI:60240"/>
        <label>1</label>
    </ligand>
</feature>
<accession>A0A1D7THZ9</accession>